<dbReference type="SUPFAM" id="SSF50939">
    <property type="entry name" value="Sialidases"/>
    <property type="match status" value="1"/>
</dbReference>
<reference evidence="3" key="1">
    <citation type="journal article" date="2019" name="Int. J. Syst. Evol. Microbiol.">
        <title>The Global Catalogue of Microorganisms (GCM) 10K type strain sequencing project: providing services to taxonomists for standard genome sequencing and annotation.</title>
        <authorList>
            <consortium name="The Broad Institute Genomics Platform"/>
            <consortium name="The Broad Institute Genome Sequencing Center for Infectious Disease"/>
            <person name="Wu L."/>
            <person name="Ma J."/>
        </authorList>
    </citation>
    <scope>NUCLEOTIDE SEQUENCE [LARGE SCALE GENOMIC DNA]</scope>
    <source>
        <strain evidence="3">CCUG 59189</strain>
    </source>
</reference>
<sequence>MINQGESSENKHEAPASAAQNGSNKYQIQTRLTDFQLLSATTGLAWGCTRSELRLYITQDNGKTWTNISPAASVQFPRTPEYGKDIFFIDPYNGWIVRNAAGSGDAIVLRTSDGGTTWKIASFPGTDQVTAMYFSDAENGWILSEDNSDSGHSVRTLFKTEDGGATWGPAITSNTASSNRVASPKSSMLPDNGVAVSLSFINKNEGFFNVVKDGQPALYVTKDGGADWQRKDNFFQPSKYKKCTLFDVKNVTFFQGNHQEGWIPVGCSRGNASKFNGYFTKDSGNNWQFAAFQLSWQTGINEGLAPTFLNSQEGWTILDSIVYHTVDQGKTWGPLPESSKLKGTLRNYPEIVKLQFFTSQVGWLLVAKEDQKRSLLLQTKDGGVTWQVL</sequence>
<dbReference type="EMBL" id="JBHTLM010000003">
    <property type="protein sequence ID" value="MFD1175734.1"/>
    <property type="molecule type" value="Genomic_DNA"/>
</dbReference>
<accession>A0ABW3RTJ5</accession>
<comment type="caution">
    <text evidence="2">The sequence shown here is derived from an EMBL/GenBank/DDBJ whole genome shotgun (WGS) entry which is preliminary data.</text>
</comment>
<dbReference type="Gene3D" id="2.130.10.10">
    <property type="entry name" value="YVTN repeat-like/Quinoprotein amine dehydrogenase"/>
    <property type="match status" value="2"/>
</dbReference>
<organism evidence="2 3">
    <name type="scientific">Paenibacillus puldeungensis</name>
    <dbReference type="NCBI Taxonomy" id="696536"/>
    <lineage>
        <taxon>Bacteria</taxon>
        <taxon>Bacillati</taxon>
        <taxon>Bacillota</taxon>
        <taxon>Bacilli</taxon>
        <taxon>Bacillales</taxon>
        <taxon>Paenibacillaceae</taxon>
        <taxon>Paenibacillus</taxon>
    </lineage>
</organism>
<dbReference type="Proteomes" id="UP001597262">
    <property type="component" value="Unassembled WGS sequence"/>
</dbReference>
<evidence type="ECO:0000256" key="1">
    <source>
        <dbReference type="SAM" id="MobiDB-lite"/>
    </source>
</evidence>
<evidence type="ECO:0008006" key="4">
    <source>
        <dbReference type="Google" id="ProtNLM"/>
    </source>
</evidence>
<dbReference type="InterPro" id="IPR015943">
    <property type="entry name" value="WD40/YVTN_repeat-like_dom_sf"/>
</dbReference>
<dbReference type="PANTHER" id="PTHR47199:SF2">
    <property type="entry name" value="PHOTOSYSTEM II STABILITY_ASSEMBLY FACTOR HCF136, CHLOROPLASTIC"/>
    <property type="match status" value="1"/>
</dbReference>
<evidence type="ECO:0000313" key="3">
    <source>
        <dbReference type="Proteomes" id="UP001597262"/>
    </source>
</evidence>
<name>A0ABW3RTJ5_9BACL</name>
<feature type="region of interest" description="Disordered" evidence="1">
    <location>
        <begin position="1"/>
        <end position="23"/>
    </location>
</feature>
<gene>
    <name evidence="2" type="ORF">ACFQ3W_05370</name>
</gene>
<dbReference type="PANTHER" id="PTHR47199">
    <property type="entry name" value="PHOTOSYSTEM II STABILITY/ASSEMBLY FACTOR HCF136, CHLOROPLASTIC"/>
    <property type="match status" value="1"/>
</dbReference>
<evidence type="ECO:0000313" key="2">
    <source>
        <dbReference type="EMBL" id="MFD1175734.1"/>
    </source>
</evidence>
<dbReference type="CDD" id="cd15482">
    <property type="entry name" value="Sialidase_non-viral"/>
    <property type="match status" value="1"/>
</dbReference>
<proteinExistence type="predicted"/>
<protein>
    <recommendedName>
        <fullName evidence="4">Photosynthesis system II assembly factor Ycf48/Hcf136-like domain-containing protein</fullName>
    </recommendedName>
</protein>
<dbReference type="InterPro" id="IPR036278">
    <property type="entry name" value="Sialidase_sf"/>
</dbReference>
<keyword evidence="3" id="KW-1185">Reference proteome</keyword>